<keyword evidence="3" id="KW-1185">Reference proteome</keyword>
<reference evidence="2" key="2">
    <citation type="submission" date="2015-06" db="UniProtKB">
        <authorList>
            <consortium name="EnsemblPlants"/>
        </authorList>
    </citation>
    <scope>IDENTIFICATION</scope>
</reference>
<sequence>MPPLTPRPSPTATVAVPRRRRARSPPLPPCLSPAAAVTVLVYKGRLQGADCACRGIIRYLASITRYVVEIV</sequence>
<reference evidence="3" key="1">
    <citation type="submission" date="2013-06" db="EMBL/GenBank/DDBJ databases">
        <authorList>
            <person name="Zhao Q."/>
        </authorList>
    </citation>
    <scope>NUCLEOTIDE SEQUENCE</scope>
    <source>
        <strain evidence="3">cv. W1943</strain>
    </source>
</reference>
<organism evidence="2 3">
    <name type="scientific">Oryza rufipogon</name>
    <name type="common">Brownbeard rice</name>
    <name type="synonym">Asian wild rice</name>
    <dbReference type="NCBI Taxonomy" id="4529"/>
    <lineage>
        <taxon>Eukaryota</taxon>
        <taxon>Viridiplantae</taxon>
        <taxon>Streptophyta</taxon>
        <taxon>Embryophyta</taxon>
        <taxon>Tracheophyta</taxon>
        <taxon>Spermatophyta</taxon>
        <taxon>Magnoliopsida</taxon>
        <taxon>Liliopsida</taxon>
        <taxon>Poales</taxon>
        <taxon>Poaceae</taxon>
        <taxon>BOP clade</taxon>
        <taxon>Oryzoideae</taxon>
        <taxon>Oryzeae</taxon>
        <taxon>Oryzinae</taxon>
        <taxon>Oryza</taxon>
    </lineage>
</organism>
<feature type="region of interest" description="Disordered" evidence="1">
    <location>
        <begin position="1"/>
        <end position="27"/>
    </location>
</feature>
<protein>
    <submittedName>
        <fullName evidence="2">Uncharacterized protein</fullName>
    </submittedName>
</protein>
<dbReference type="EnsemblPlants" id="ORUFI04G23910.1">
    <property type="protein sequence ID" value="ORUFI04G23910.1"/>
    <property type="gene ID" value="ORUFI04G23910"/>
</dbReference>
<name>A0A0E0PCW7_ORYRU</name>
<evidence type="ECO:0000313" key="3">
    <source>
        <dbReference type="Proteomes" id="UP000008022"/>
    </source>
</evidence>
<dbReference type="Proteomes" id="UP000008022">
    <property type="component" value="Unassembled WGS sequence"/>
</dbReference>
<dbReference type="HOGENOM" id="CLU_2744447_0_0_1"/>
<evidence type="ECO:0000313" key="2">
    <source>
        <dbReference type="EnsemblPlants" id="ORUFI04G23910.1"/>
    </source>
</evidence>
<dbReference type="AlphaFoldDB" id="A0A0E0PCW7"/>
<accession>A0A0E0PCW7</accession>
<evidence type="ECO:0000256" key="1">
    <source>
        <dbReference type="SAM" id="MobiDB-lite"/>
    </source>
</evidence>
<dbReference type="Gramene" id="ORUFI04G23910.1">
    <property type="protein sequence ID" value="ORUFI04G23910.1"/>
    <property type="gene ID" value="ORUFI04G23910"/>
</dbReference>
<proteinExistence type="predicted"/>